<dbReference type="InterPro" id="IPR009057">
    <property type="entry name" value="Homeodomain-like_sf"/>
</dbReference>
<dbReference type="Gene3D" id="1.10.10.60">
    <property type="entry name" value="Homeodomain-like"/>
    <property type="match status" value="1"/>
</dbReference>
<dbReference type="RefSeq" id="WP_221288838.1">
    <property type="nucleotide sequence ID" value="NZ_AP024597.1"/>
</dbReference>
<gene>
    <name evidence="1" type="ORF">KN1_01840</name>
</gene>
<reference evidence="1 2" key="1">
    <citation type="submission" date="2021-04" db="EMBL/GenBank/DDBJ databases">
        <title>Complete genome sequence of Stygiolobus sp. KN-1.</title>
        <authorList>
            <person name="Nakamura K."/>
            <person name="Sakai H."/>
            <person name="Kurosawa N."/>
        </authorList>
    </citation>
    <scope>NUCLEOTIDE SEQUENCE [LARGE SCALE GENOMIC DNA]</scope>
    <source>
        <strain evidence="1 2">KN-1</strain>
    </source>
</reference>
<proteinExistence type="predicted"/>
<dbReference type="InterPro" id="IPR051354">
    <property type="entry name" value="Transposase_27_IS1"/>
</dbReference>
<dbReference type="GeneID" id="66161936"/>
<dbReference type="PANTHER" id="PTHR33293:SF1">
    <property type="entry name" value="INSERTION ELEMENT IS1 1 PROTEIN INSB-RELATED"/>
    <property type="match status" value="1"/>
</dbReference>
<keyword evidence="2" id="KW-1185">Reference proteome</keyword>
<organism evidence="1 2">
    <name type="scientific">Stygiolobus caldivivus</name>
    <dbReference type="NCBI Taxonomy" id="2824673"/>
    <lineage>
        <taxon>Archaea</taxon>
        <taxon>Thermoproteota</taxon>
        <taxon>Thermoprotei</taxon>
        <taxon>Sulfolobales</taxon>
        <taxon>Sulfolobaceae</taxon>
        <taxon>Stygiolobus</taxon>
    </lineage>
</organism>
<dbReference type="AlphaFoldDB" id="A0A8D5U4G7"/>
<evidence type="ECO:0008006" key="3">
    <source>
        <dbReference type="Google" id="ProtNLM"/>
    </source>
</evidence>
<dbReference type="GO" id="GO:0004803">
    <property type="term" value="F:transposase activity"/>
    <property type="evidence" value="ECO:0007669"/>
    <property type="project" value="InterPro"/>
</dbReference>
<dbReference type="Pfam" id="PF01527">
    <property type="entry name" value="HTH_Tnp_1"/>
    <property type="match status" value="1"/>
</dbReference>
<dbReference type="InterPro" id="IPR002514">
    <property type="entry name" value="Transposase_8"/>
</dbReference>
<dbReference type="Proteomes" id="UP000825123">
    <property type="component" value="Chromosome"/>
</dbReference>
<dbReference type="EMBL" id="AP024597">
    <property type="protein sequence ID" value="BCU68887.1"/>
    <property type="molecule type" value="Genomic_DNA"/>
</dbReference>
<dbReference type="KEGG" id="csty:KN1_01840"/>
<dbReference type="GO" id="GO:0003677">
    <property type="term" value="F:DNA binding"/>
    <property type="evidence" value="ECO:0007669"/>
    <property type="project" value="InterPro"/>
</dbReference>
<dbReference type="SUPFAM" id="SSF46689">
    <property type="entry name" value="Homeodomain-like"/>
    <property type="match status" value="1"/>
</dbReference>
<sequence>MATKCRYCGSSHVIKYGKTKAGKQIYFCKSCNRYWVKDGVFHRYPKEIRKVVVRTVLEGKPVKEVSKEFSVPATTIYKWLRKEIEGEINENKKENQLLQNIR</sequence>
<protein>
    <recommendedName>
        <fullName evidence="3">IS1 family transposase</fullName>
    </recommendedName>
</protein>
<dbReference type="PANTHER" id="PTHR33293">
    <property type="entry name" value="INSERTION ELEMENT IS1 1 PROTEIN INSB-RELATED"/>
    <property type="match status" value="1"/>
</dbReference>
<dbReference type="GO" id="GO:0006313">
    <property type="term" value="P:DNA transposition"/>
    <property type="evidence" value="ECO:0007669"/>
    <property type="project" value="InterPro"/>
</dbReference>
<evidence type="ECO:0000313" key="2">
    <source>
        <dbReference type="Proteomes" id="UP000825123"/>
    </source>
</evidence>
<name>A0A8D5U4G7_9CREN</name>
<evidence type="ECO:0000313" key="1">
    <source>
        <dbReference type="EMBL" id="BCU68887.1"/>
    </source>
</evidence>
<accession>A0A8D5U4G7</accession>